<dbReference type="GO" id="GO:0006412">
    <property type="term" value="P:translation"/>
    <property type="evidence" value="ECO:0007669"/>
    <property type="project" value="InterPro"/>
</dbReference>
<dbReference type="Pfam" id="PF01016">
    <property type="entry name" value="Ribosomal_L27"/>
    <property type="match status" value="1"/>
</dbReference>
<dbReference type="OrthoDB" id="1867012at2759"/>
<evidence type="ECO:0000256" key="2">
    <source>
        <dbReference type="ARBA" id="ARBA00022980"/>
    </source>
</evidence>
<dbReference type="EMBL" id="QEAP01000410">
    <property type="protein sequence ID" value="TPX67154.1"/>
    <property type="molecule type" value="Genomic_DNA"/>
</dbReference>
<dbReference type="InterPro" id="IPR018261">
    <property type="entry name" value="Ribosomal_bL27_CS"/>
</dbReference>
<organism evidence="5 6">
    <name type="scientific">Chytriomyces confervae</name>
    <dbReference type="NCBI Taxonomy" id="246404"/>
    <lineage>
        <taxon>Eukaryota</taxon>
        <taxon>Fungi</taxon>
        <taxon>Fungi incertae sedis</taxon>
        <taxon>Chytridiomycota</taxon>
        <taxon>Chytridiomycota incertae sedis</taxon>
        <taxon>Chytridiomycetes</taxon>
        <taxon>Chytridiales</taxon>
        <taxon>Chytriomycetaceae</taxon>
        <taxon>Chytriomyces</taxon>
    </lineage>
</organism>
<dbReference type="PANTHER" id="PTHR15893:SF0">
    <property type="entry name" value="LARGE RIBOSOMAL SUBUNIT PROTEIN BL27M"/>
    <property type="match status" value="1"/>
</dbReference>
<evidence type="ECO:0000256" key="1">
    <source>
        <dbReference type="ARBA" id="ARBA00010797"/>
    </source>
</evidence>
<dbReference type="Proteomes" id="UP000320333">
    <property type="component" value="Unassembled WGS sequence"/>
</dbReference>
<dbReference type="GO" id="GO:0003735">
    <property type="term" value="F:structural constituent of ribosome"/>
    <property type="evidence" value="ECO:0007669"/>
    <property type="project" value="InterPro"/>
</dbReference>
<dbReference type="Gene3D" id="2.40.50.100">
    <property type="match status" value="1"/>
</dbReference>
<keyword evidence="6" id="KW-1185">Reference proteome</keyword>
<dbReference type="PRINTS" id="PR00063">
    <property type="entry name" value="RIBOSOMALL27"/>
</dbReference>
<dbReference type="GO" id="GO:0005762">
    <property type="term" value="C:mitochondrial large ribosomal subunit"/>
    <property type="evidence" value="ECO:0007669"/>
    <property type="project" value="TreeGrafter"/>
</dbReference>
<dbReference type="FunFam" id="2.40.50.100:FF:000020">
    <property type="entry name" value="50S ribosomal protein L27"/>
    <property type="match status" value="1"/>
</dbReference>
<dbReference type="PROSITE" id="PS00831">
    <property type="entry name" value="RIBOSOMAL_L27"/>
    <property type="match status" value="1"/>
</dbReference>
<sequence length="188" mass="20518">MNVAGIFARPLQLAPSGFAGQVRFATKKAGGSTSNGRSSLPKHLGVKSGNGMLVVPGTIIVRQRGTSWHPGPGVGIGRDHTLHALVEGRVVFRYDLKTQRRIICVSDESGAEAPLVGYASRTETKKRLADAVDAQHYLSLDSVGRYQYVLGLAKKLAEEEDVRKRELLEKRLVRPERGAFKLVDLTML</sequence>
<comment type="similarity">
    <text evidence="1">Belongs to the bacterial ribosomal protein bL27 family.</text>
</comment>
<dbReference type="SUPFAM" id="SSF110324">
    <property type="entry name" value="Ribosomal L27 protein-like"/>
    <property type="match status" value="1"/>
</dbReference>
<comment type="caution">
    <text evidence="5">The sequence shown here is derived from an EMBL/GenBank/DDBJ whole genome shotgun (WGS) entry which is preliminary data.</text>
</comment>
<keyword evidence="2" id="KW-0689">Ribosomal protein</keyword>
<proteinExistence type="inferred from homology"/>
<accession>A0A507ETH5</accession>
<name>A0A507ETH5_9FUNG</name>
<protein>
    <recommendedName>
        <fullName evidence="4">Large ribosomal subunit protein bL27m</fullName>
    </recommendedName>
</protein>
<evidence type="ECO:0000256" key="4">
    <source>
        <dbReference type="ARBA" id="ARBA00035267"/>
    </source>
</evidence>
<dbReference type="AlphaFoldDB" id="A0A507ETH5"/>
<dbReference type="InterPro" id="IPR001684">
    <property type="entry name" value="Ribosomal_bL27"/>
</dbReference>
<gene>
    <name evidence="5" type="ORF">CcCBS67573_g07591</name>
</gene>
<dbReference type="PANTHER" id="PTHR15893">
    <property type="entry name" value="RIBOSOMAL PROTEIN L27"/>
    <property type="match status" value="1"/>
</dbReference>
<reference evidence="5 6" key="1">
    <citation type="journal article" date="2019" name="Sci. Rep.">
        <title>Comparative genomics of chytrid fungi reveal insights into the obligate biotrophic and pathogenic lifestyle of Synchytrium endobioticum.</title>
        <authorList>
            <person name="van de Vossenberg B.T.L.H."/>
            <person name="Warris S."/>
            <person name="Nguyen H.D.T."/>
            <person name="van Gent-Pelzer M.P.E."/>
            <person name="Joly D.L."/>
            <person name="van de Geest H.C."/>
            <person name="Bonants P.J.M."/>
            <person name="Smith D.S."/>
            <person name="Levesque C.A."/>
            <person name="van der Lee T.A.J."/>
        </authorList>
    </citation>
    <scope>NUCLEOTIDE SEQUENCE [LARGE SCALE GENOMIC DNA]</scope>
    <source>
        <strain evidence="5 6">CBS 675.73</strain>
    </source>
</reference>
<evidence type="ECO:0000256" key="3">
    <source>
        <dbReference type="ARBA" id="ARBA00023274"/>
    </source>
</evidence>
<keyword evidence="3" id="KW-0687">Ribonucleoprotein</keyword>
<dbReference type="STRING" id="246404.A0A507ETH5"/>
<evidence type="ECO:0000313" key="5">
    <source>
        <dbReference type="EMBL" id="TPX67154.1"/>
    </source>
</evidence>
<evidence type="ECO:0000313" key="6">
    <source>
        <dbReference type="Proteomes" id="UP000320333"/>
    </source>
</evidence>